<organism evidence="2 3">
    <name type="scientific">Verticillium longisporum</name>
    <name type="common">Verticillium dahliae var. longisporum</name>
    <dbReference type="NCBI Taxonomy" id="100787"/>
    <lineage>
        <taxon>Eukaryota</taxon>
        <taxon>Fungi</taxon>
        <taxon>Dikarya</taxon>
        <taxon>Ascomycota</taxon>
        <taxon>Pezizomycotina</taxon>
        <taxon>Sordariomycetes</taxon>
        <taxon>Hypocreomycetidae</taxon>
        <taxon>Glomerellales</taxon>
        <taxon>Plectosphaerellaceae</taxon>
        <taxon>Verticillium</taxon>
    </lineage>
</organism>
<name>A0A0G4MB24_VERLO</name>
<dbReference type="AlphaFoldDB" id="A0A0G4MB24"/>
<evidence type="ECO:0000313" key="3">
    <source>
        <dbReference type="Proteomes" id="UP000045706"/>
    </source>
</evidence>
<feature type="region of interest" description="Disordered" evidence="1">
    <location>
        <begin position="1"/>
        <end position="40"/>
    </location>
</feature>
<evidence type="ECO:0000256" key="1">
    <source>
        <dbReference type="SAM" id="MobiDB-lite"/>
    </source>
</evidence>
<proteinExistence type="predicted"/>
<feature type="compositionally biased region" description="Low complexity" evidence="1">
    <location>
        <begin position="21"/>
        <end position="40"/>
    </location>
</feature>
<feature type="compositionally biased region" description="Polar residues" evidence="1">
    <location>
        <begin position="7"/>
        <end position="16"/>
    </location>
</feature>
<sequence>MPRHYRNPSSPSSTASRPYERSTTSSTTTTSSFRSTSVIS</sequence>
<gene>
    <name evidence="2" type="ORF">BN1723_018454</name>
</gene>
<evidence type="ECO:0000313" key="2">
    <source>
        <dbReference type="EMBL" id="CRK31494.1"/>
    </source>
</evidence>
<dbReference type="EMBL" id="CVQI01023747">
    <property type="protein sequence ID" value="CRK31494.1"/>
    <property type="molecule type" value="Genomic_DNA"/>
</dbReference>
<reference evidence="3" key="1">
    <citation type="submission" date="2015-05" db="EMBL/GenBank/DDBJ databases">
        <authorList>
            <person name="Fogelqvist Johan"/>
        </authorList>
    </citation>
    <scope>NUCLEOTIDE SEQUENCE [LARGE SCALE GENOMIC DNA]</scope>
</reference>
<protein>
    <submittedName>
        <fullName evidence="2">Uncharacterized protein</fullName>
    </submittedName>
</protein>
<dbReference type="Proteomes" id="UP000045706">
    <property type="component" value="Unassembled WGS sequence"/>
</dbReference>
<accession>A0A0G4MB24</accession>